<dbReference type="KEGG" id="fam:OYT1_ch1829"/>
<dbReference type="SUPFAM" id="SSF56925">
    <property type="entry name" value="OMPA-like"/>
    <property type="match status" value="1"/>
</dbReference>
<evidence type="ECO:0000313" key="4">
    <source>
        <dbReference type="Proteomes" id="UP000033070"/>
    </source>
</evidence>
<organism evidence="3 4">
    <name type="scientific">Ferriphaselus amnicola</name>
    <dbReference type="NCBI Taxonomy" id="1188319"/>
    <lineage>
        <taxon>Bacteria</taxon>
        <taxon>Pseudomonadati</taxon>
        <taxon>Pseudomonadota</taxon>
        <taxon>Betaproteobacteria</taxon>
        <taxon>Nitrosomonadales</taxon>
        <taxon>Gallionellaceae</taxon>
        <taxon>Ferriphaselus</taxon>
    </lineage>
</organism>
<protein>
    <recommendedName>
        <fullName evidence="5">Outer membrane protein beta-barrel domain-containing protein</fullName>
    </recommendedName>
</protein>
<keyword evidence="2" id="KW-0732">Signal</keyword>
<evidence type="ECO:0008006" key="5">
    <source>
        <dbReference type="Google" id="ProtNLM"/>
    </source>
</evidence>
<evidence type="ECO:0000256" key="1">
    <source>
        <dbReference type="ARBA" id="ARBA00004442"/>
    </source>
</evidence>
<dbReference type="RefSeq" id="WP_062626033.1">
    <property type="nucleotide sequence ID" value="NZ_AP018738.1"/>
</dbReference>
<proteinExistence type="predicted"/>
<keyword evidence="4" id="KW-1185">Reference proteome</keyword>
<dbReference type="STRING" id="1188319.OYT1_00821"/>
<gene>
    <name evidence="3" type="ORF">OYT1_ch1829</name>
</gene>
<dbReference type="OrthoDB" id="7347781at2"/>
<feature type="chain" id="PRO_5017365036" description="Outer membrane protein beta-barrel domain-containing protein" evidence="2">
    <location>
        <begin position="23"/>
        <end position="184"/>
    </location>
</feature>
<evidence type="ECO:0000313" key="3">
    <source>
        <dbReference type="EMBL" id="BBE51357.1"/>
    </source>
</evidence>
<reference evidence="3 4" key="1">
    <citation type="submission" date="2018-06" db="EMBL/GenBank/DDBJ databases">
        <title>OYT1 Genome Sequencing.</title>
        <authorList>
            <person name="Kato S."/>
            <person name="Itoh T."/>
            <person name="Ohkuma M."/>
        </authorList>
    </citation>
    <scope>NUCLEOTIDE SEQUENCE [LARGE SCALE GENOMIC DNA]</scope>
    <source>
        <strain evidence="3 4">OYT1</strain>
    </source>
</reference>
<comment type="subcellular location">
    <subcellularLocation>
        <location evidence="1">Cell outer membrane</location>
    </subcellularLocation>
</comment>
<dbReference type="GO" id="GO:0009279">
    <property type="term" value="C:cell outer membrane"/>
    <property type="evidence" value="ECO:0007669"/>
    <property type="project" value="UniProtKB-SubCell"/>
</dbReference>
<evidence type="ECO:0000256" key="2">
    <source>
        <dbReference type="SAM" id="SignalP"/>
    </source>
</evidence>
<dbReference type="EMBL" id="AP018738">
    <property type="protein sequence ID" value="BBE51357.1"/>
    <property type="molecule type" value="Genomic_DNA"/>
</dbReference>
<dbReference type="InterPro" id="IPR011250">
    <property type="entry name" value="OMP/PagP_B-barrel"/>
</dbReference>
<dbReference type="AlphaFoldDB" id="A0A2Z6GD21"/>
<sequence>MQRSLYSIILGFGLVASGSAVAGEWKAFPVRDADYKPEMTLSLVGGNMNPSHVASGSYVGAELAFNCIAIQPPTGIIRSKVSLGSFDKNGMKITTFEVNPRWTTHLSDNLTFGIGPGIGYVKTDMAGQTTNMAALQAGVDLDYRIGALNLGLGARWQGTQNKLVNNTLRGADNTLIQAKLGINF</sequence>
<dbReference type="Proteomes" id="UP000033070">
    <property type="component" value="Chromosome"/>
</dbReference>
<accession>A0A2Z6GD21</accession>
<name>A0A2Z6GD21_9PROT</name>
<feature type="signal peptide" evidence="2">
    <location>
        <begin position="1"/>
        <end position="22"/>
    </location>
</feature>